<protein>
    <submittedName>
        <fullName evidence="1">Uncharacterized protein</fullName>
    </submittedName>
</protein>
<evidence type="ECO:0000313" key="1">
    <source>
        <dbReference type="EMBL" id="RDB59036.1"/>
    </source>
</evidence>
<dbReference type="EMBL" id="PPTO01000006">
    <property type="protein sequence ID" value="RDB59036.1"/>
    <property type="molecule type" value="Genomic_DNA"/>
</dbReference>
<organism evidence="1 2">
    <name type="scientific">Slackia isoflavoniconvertens</name>
    <dbReference type="NCBI Taxonomy" id="572010"/>
    <lineage>
        <taxon>Bacteria</taxon>
        <taxon>Bacillati</taxon>
        <taxon>Actinomycetota</taxon>
        <taxon>Coriobacteriia</taxon>
        <taxon>Eggerthellales</taxon>
        <taxon>Eggerthellaceae</taxon>
        <taxon>Slackia</taxon>
    </lineage>
</organism>
<comment type="caution">
    <text evidence="1">The sequence shown here is derived from an EMBL/GenBank/DDBJ whole genome shotgun (WGS) entry which is preliminary data.</text>
</comment>
<evidence type="ECO:0000313" key="2">
    <source>
        <dbReference type="Proteomes" id="UP000253975"/>
    </source>
</evidence>
<dbReference type="Proteomes" id="UP000253975">
    <property type="component" value="Unassembled WGS sequence"/>
</dbReference>
<dbReference type="RefSeq" id="WP_114615429.1">
    <property type="nucleotide sequence ID" value="NZ_PPTO01000006.1"/>
</dbReference>
<proteinExistence type="predicted"/>
<sequence>MGEDEGRVLGSANDVSTSFDARAMSDSLFRALDGTFGADACDARERQAAERDRQRAMDSLRAASLRRVRRKYRTRRNVLAQMINDAISEYVRTCETAALDDTRKKMRMITSLRREDRYRAFLAMGSKDELLKRLGQTIDAAEAMIEINSPERFEAYYAAAAGCLVGRVSAMESIKVALADDEQSDASFANDPTCVDREDPDGAVASAIEDVYASCFGEKMRNAFEITGHDERRQKLVGEIEDVERRAMIEVQELMRSRARQIAGHCVGTIELPTFEGVACERAIGLERLEVLLSEVRASYASYVRCVQQGGLACAFGVGLGSGRQGYVPILRLRQSLSDVYESDDCEFDVSEHFDIPDFYDEDAHAGGDDIDKAIKRMREFNAQPFRDVLVNDPAEHARQFWYGLKKLLVFAEDAIDIDERKWDAFVDRVEFAAQQAMVVFVRQMDAGQAFQLRRDLEDLLGSSE</sequence>
<dbReference type="AlphaFoldDB" id="A0A369LLD8"/>
<name>A0A369LLD8_9ACTN</name>
<reference evidence="1 2" key="1">
    <citation type="journal article" date="2018" name="Elife">
        <title>Discovery and characterization of a prevalent human gut bacterial enzyme sufficient for the inactivation of a family of plant toxins.</title>
        <authorList>
            <person name="Koppel N."/>
            <person name="Bisanz J.E."/>
            <person name="Pandelia M.E."/>
            <person name="Turnbaugh P.J."/>
            <person name="Balskus E.P."/>
        </authorList>
    </citation>
    <scope>NUCLEOTIDE SEQUENCE [LARGE SCALE GENOMIC DNA]</scope>
    <source>
        <strain evidence="1 2">OB21 GAM31</strain>
    </source>
</reference>
<accession>A0A369LLD8</accession>
<gene>
    <name evidence="1" type="ORF">C1881_05000</name>
</gene>